<dbReference type="NCBIfam" id="NF033532">
    <property type="entry name" value="lone7para_assoc"/>
    <property type="match status" value="1"/>
</dbReference>
<evidence type="ECO:0000313" key="3">
    <source>
        <dbReference type="Proteomes" id="UP000013968"/>
    </source>
</evidence>
<keyword evidence="3" id="KW-1185">Reference proteome</keyword>
<protein>
    <recommendedName>
        <fullName evidence="4">SseB protein N-terminal domain-containing protein</fullName>
    </recommendedName>
</protein>
<dbReference type="KEGG" id="aoi:AORI_5431"/>
<evidence type="ECO:0000313" key="2">
    <source>
        <dbReference type="EMBL" id="AGM08014.1"/>
    </source>
</evidence>
<feature type="region of interest" description="Disordered" evidence="1">
    <location>
        <begin position="1"/>
        <end position="21"/>
    </location>
</feature>
<feature type="region of interest" description="Disordered" evidence="1">
    <location>
        <begin position="59"/>
        <end position="78"/>
    </location>
</feature>
<sequence>MERRSEGENMSEQPGRTEAAEASGARLLLLLDPEFTLSEEQDHLPPQVILGAWVVDEEGEPSRFHPNPEYRPSTPGSPLDPVDAVLRALADGQDVADQFSVVLRDTVLGIATDDEGVAVIKPAPDGVPSVQVTTSYGHRERVGTGVRWLDVTVEELAAALPRQGVDVLLNPGSPASMRVLADAIRAAAQDA</sequence>
<proteinExistence type="predicted"/>
<dbReference type="InterPro" id="IPR047659">
    <property type="entry name" value="T7SS_assoc"/>
</dbReference>
<evidence type="ECO:0000256" key="1">
    <source>
        <dbReference type="SAM" id="MobiDB-lite"/>
    </source>
</evidence>
<dbReference type="Proteomes" id="UP000013968">
    <property type="component" value="Chromosome"/>
</dbReference>
<dbReference type="PATRIC" id="fig|1156913.3.peg.5532"/>
<name>R4SXF2_9PSEU</name>
<dbReference type="AlphaFoldDB" id="R4SXF2"/>
<dbReference type="EMBL" id="CP003410">
    <property type="protein sequence ID" value="AGM08014.1"/>
    <property type="molecule type" value="Genomic_DNA"/>
</dbReference>
<gene>
    <name evidence="2" type="ORF">AORI_5431</name>
</gene>
<dbReference type="HOGENOM" id="CLU_100213_0_0_11"/>
<reference evidence="2 3" key="1">
    <citation type="journal article" date="2013" name="BMC Genomics">
        <title>ContigScape: a Cytoscape plugin facilitating microbial genome gap closing.</title>
        <authorList>
            <person name="Tang B."/>
            <person name="Wang Q."/>
            <person name="Yang M."/>
            <person name="Xie F."/>
            <person name="Zhu Y."/>
            <person name="Zhuo Y."/>
            <person name="Wang S."/>
            <person name="Gao H."/>
            <person name="Ding X."/>
            <person name="Zhang L."/>
            <person name="Zhao G."/>
            <person name="Zheng H."/>
        </authorList>
    </citation>
    <scope>NUCLEOTIDE SEQUENCE [LARGE SCALE GENOMIC DNA]</scope>
    <source>
        <strain evidence="2 3">HCCB10007</strain>
    </source>
</reference>
<accession>R4SXF2</accession>
<organism evidence="2 3">
    <name type="scientific">Amycolatopsis keratiniphila</name>
    <dbReference type="NCBI Taxonomy" id="129921"/>
    <lineage>
        <taxon>Bacteria</taxon>
        <taxon>Bacillati</taxon>
        <taxon>Actinomycetota</taxon>
        <taxon>Actinomycetes</taxon>
        <taxon>Pseudonocardiales</taxon>
        <taxon>Pseudonocardiaceae</taxon>
        <taxon>Amycolatopsis</taxon>
        <taxon>Amycolatopsis japonica group</taxon>
    </lineage>
</organism>
<evidence type="ECO:0008006" key="4">
    <source>
        <dbReference type="Google" id="ProtNLM"/>
    </source>
</evidence>